<dbReference type="Proteomes" id="UP001443914">
    <property type="component" value="Unassembled WGS sequence"/>
</dbReference>
<organism evidence="1 2">
    <name type="scientific">Saponaria officinalis</name>
    <name type="common">Common soapwort</name>
    <name type="synonym">Lychnis saponaria</name>
    <dbReference type="NCBI Taxonomy" id="3572"/>
    <lineage>
        <taxon>Eukaryota</taxon>
        <taxon>Viridiplantae</taxon>
        <taxon>Streptophyta</taxon>
        <taxon>Embryophyta</taxon>
        <taxon>Tracheophyta</taxon>
        <taxon>Spermatophyta</taxon>
        <taxon>Magnoliopsida</taxon>
        <taxon>eudicotyledons</taxon>
        <taxon>Gunneridae</taxon>
        <taxon>Pentapetalae</taxon>
        <taxon>Caryophyllales</taxon>
        <taxon>Caryophyllaceae</taxon>
        <taxon>Caryophylleae</taxon>
        <taxon>Saponaria</taxon>
    </lineage>
</organism>
<sequence>MISYCSVRMTEPIVSCTPTLEDKGVFRGVEEKVYALYTLKLFNVVVSWDNWLFGVMDNNVVFFIYIFDPVRFYCTSMEFFVGYLMVYVLHELCDCATWSLLPNMSCSRIVVMILTPKLLDDLYASWLSFDLRLDLNMRKHDIAVVRWVIDPGGYKGGLEMRKRPHQYKYRGERRVKDKRRDDGENYVFDPGGSSIIQVLGDKSVFVILQVSLVYNP</sequence>
<keyword evidence="2" id="KW-1185">Reference proteome</keyword>
<reference evidence="1" key="1">
    <citation type="submission" date="2024-03" db="EMBL/GenBank/DDBJ databases">
        <title>WGS assembly of Saponaria officinalis var. Norfolk2.</title>
        <authorList>
            <person name="Jenkins J."/>
            <person name="Shu S."/>
            <person name="Grimwood J."/>
            <person name="Barry K."/>
            <person name="Goodstein D."/>
            <person name="Schmutz J."/>
            <person name="Leebens-Mack J."/>
            <person name="Osbourn A."/>
        </authorList>
    </citation>
    <scope>NUCLEOTIDE SEQUENCE [LARGE SCALE GENOMIC DNA]</scope>
    <source>
        <strain evidence="1">JIC</strain>
    </source>
</reference>
<protein>
    <submittedName>
        <fullName evidence="1">Uncharacterized protein</fullName>
    </submittedName>
</protein>
<evidence type="ECO:0000313" key="1">
    <source>
        <dbReference type="EMBL" id="KAK9756779.1"/>
    </source>
</evidence>
<proteinExistence type="predicted"/>
<dbReference type="AlphaFoldDB" id="A0AAW1NGE9"/>
<name>A0AAW1NGE9_SAPOF</name>
<dbReference type="EMBL" id="JBDFQZ010000001">
    <property type="protein sequence ID" value="KAK9756779.1"/>
    <property type="molecule type" value="Genomic_DNA"/>
</dbReference>
<comment type="caution">
    <text evidence="1">The sequence shown here is derived from an EMBL/GenBank/DDBJ whole genome shotgun (WGS) entry which is preliminary data.</text>
</comment>
<gene>
    <name evidence="1" type="ORF">RND81_01G120600</name>
</gene>
<evidence type="ECO:0000313" key="2">
    <source>
        <dbReference type="Proteomes" id="UP001443914"/>
    </source>
</evidence>
<accession>A0AAW1NGE9</accession>